<comment type="caution">
    <text evidence="2">The sequence shown here is derived from an EMBL/GenBank/DDBJ whole genome shotgun (WGS) entry which is preliminary data.</text>
</comment>
<evidence type="ECO:0000256" key="1">
    <source>
        <dbReference type="SAM" id="MobiDB-lite"/>
    </source>
</evidence>
<dbReference type="Proteomes" id="UP000193391">
    <property type="component" value="Unassembled WGS sequence"/>
</dbReference>
<evidence type="ECO:0000313" key="3">
    <source>
        <dbReference type="Proteomes" id="UP000193391"/>
    </source>
</evidence>
<organism evidence="2 3">
    <name type="scientific">Thalassospira mesophila</name>
    <dbReference type="NCBI Taxonomy" id="1293891"/>
    <lineage>
        <taxon>Bacteria</taxon>
        <taxon>Pseudomonadati</taxon>
        <taxon>Pseudomonadota</taxon>
        <taxon>Alphaproteobacteria</taxon>
        <taxon>Rhodospirillales</taxon>
        <taxon>Thalassospiraceae</taxon>
        <taxon>Thalassospira</taxon>
    </lineage>
</organism>
<sequence>MSGTRPDGITAGGQLALFSAFKIGLIRPINKARCGTALFPDANNNSLPMPNRPLKCQKRSKPPFILQRAARGRISEQL</sequence>
<name>A0A1Y2L3H6_9PROT</name>
<feature type="region of interest" description="Disordered" evidence="1">
    <location>
        <begin position="41"/>
        <end position="62"/>
    </location>
</feature>
<reference evidence="2 3" key="1">
    <citation type="submission" date="2014-03" db="EMBL/GenBank/DDBJ databases">
        <title>The draft genome sequence of Thalassospira mesophila JCM 18969.</title>
        <authorList>
            <person name="Lai Q."/>
            <person name="Shao Z."/>
        </authorList>
    </citation>
    <scope>NUCLEOTIDE SEQUENCE [LARGE SCALE GENOMIC DNA]</scope>
    <source>
        <strain evidence="2 3">JCM 18969</strain>
    </source>
</reference>
<proteinExistence type="predicted"/>
<dbReference type="AlphaFoldDB" id="A0A1Y2L3H6"/>
<keyword evidence="3" id="KW-1185">Reference proteome</keyword>
<evidence type="ECO:0000313" key="2">
    <source>
        <dbReference type="EMBL" id="OSQ39727.1"/>
    </source>
</evidence>
<protein>
    <submittedName>
        <fullName evidence="2">Uncharacterized protein</fullName>
    </submittedName>
</protein>
<accession>A0A1Y2L3H6</accession>
<gene>
    <name evidence="2" type="ORF">TMES_07120</name>
</gene>
<dbReference type="EMBL" id="JFKA01000002">
    <property type="protein sequence ID" value="OSQ39727.1"/>
    <property type="molecule type" value="Genomic_DNA"/>
</dbReference>